<name>A0AA89CB30_PINIB</name>
<sequence>MNGKCISQNANNYPWKAYLKVLLSSGISTSKSQLQSQLYWPEGEGISDADPAGGTNLSLRSRYVYTKESKEFDMEGPLYVDCFNLDKYMINGVDLQLRLFRTRGEFLLVSGESSPSYKLTILDAIFKACKVKVDSAILLNHANAIVKTPVTYNYLKTDVKMTTISYKTSEFYWDDIWNGKRPSKMYVTFVKQSAVNGSYSDNPYNFEHFNLSEIVLLINGESLPIRPMKLDFETNSNYVTPLYNLYQSTEKWFRDESLIIDREKFAGGFAIYSFDIDPSDIGVGYINLVHHANVGVYARFAKATTTTISAIAFCEYPALIQVDQAREIRLL</sequence>
<dbReference type="AlphaFoldDB" id="A0AA89CB30"/>
<gene>
    <name evidence="1" type="ORF">FSP39_019640</name>
</gene>
<comment type="caution">
    <text evidence="1">The sequence shown here is derived from an EMBL/GenBank/DDBJ whole genome shotgun (WGS) entry which is preliminary data.</text>
</comment>
<proteinExistence type="predicted"/>
<dbReference type="Proteomes" id="UP001186944">
    <property type="component" value="Unassembled WGS sequence"/>
</dbReference>
<keyword evidence="2" id="KW-1185">Reference proteome</keyword>
<reference evidence="1" key="1">
    <citation type="submission" date="2019-08" db="EMBL/GenBank/DDBJ databases">
        <title>The improved chromosome-level genome for the pearl oyster Pinctada fucata martensii using PacBio sequencing and Hi-C.</title>
        <authorList>
            <person name="Zheng Z."/>
        </authorList>
    </citation>
    <scope>NUCLEOTIDE SEQUENCE</scope>
    <source>
        <strain evidence="1">ZZ-2019</strain>
        <tissue evidence="1">Adductor muscle</tissue>
    </source>
</reference>
<protein>
    <submittedName>
        <fullName evidence="1">Uncharacterized protein</fullName>
    </submittedName>
</protein>
<organism evidence="1 2">
    <name type="scientific">Pinctada imbricata</name>
    <name type="common">Atlantic pearl-oyster</name>
    <name type="synonym">Pinctada martensii</name>
    <dbReference type="NCBI Taxonomy" id="66713"/>
    <lineage>
        <taxon>Eukaryota</taxon>
        <taxon>Metazoa</taxon>
        <taxon>Spiralia</taxon>
        <taxon>Lophotrochozoa</taxon>
        <taxon>Mollusca</taxon>
        <taxon>Bivalvia</taxon>
        <taxon>Autobranchia</taxon>
        <taxon>Pteriomorphia</taxon>
        <taxon>Pterioida</taxon>
        <taxon>Pterioidea</taxon>
        <taxon>Pteriidae</taxon>
        <taxon>Pinctada</taxon>
    </lineage>
</organism>
<evidence type="ECO:0000313" key="1">
    <source>
        <dbReference type="EMBL" id="KAK3107674.1"/>
    </source>
</evidence>
<dbReference type="EMBL" id="VSWD01000002">
    <property type="protein sequence ID" value="KAK3107674.1"/>
    <property type="molecule type" value="Genomic_DNA"/>
</dbReference>
<accession>A0AA89CB30</accession>
<evidence type="ECO:0000313" key="2">
    <source>
        <dbReference type="Proteomes" id="UP001186944"/>
    </source>
</evidence>